<protein>
    <submittedName>
        <fullName evidence="1">Uncharacterized protein</fullName>
    </submittedName>
</protein>
<evidence type="ECO:0000313" key="1">
    <source>
        <dbReference type="EMBL" id="SVD84903.1"/>
    </source>
</evidence>
<feature type="non-terminal residue" evidence="1">
    <location>
        <position position="22"/>
    </location>
</feature>
<proteinExistence type="predicted"/>
<dbReference type="EMBL" id="UINC01177327">
    <property type="protein sequence ID" value="SVD84903.1"/>
    <property type="molecule type" value="Genomic_DNA"/>
</dbReference>
<dbReference type="AlphaFoldDB" id="A0A382YNV8"/>
<name>A0A382YNV8_9ZZZZ</name>
<gene>
    <name evidence="1" type="ORF">METZ01_LOCUS437757</name>
</gene>
<reference evidence="1" key="1">
    <citation type="submission" date="2018-05" db="EMBL/GenBank/DDBJ databases">
        <authorList>
            <person name="Lanie J.A."/>
            <person name="Ng W.-L."/>
            <person name="Kazmierczak K.M."/>
            <person name="Andrzejewski T.M."/>
            <person name="Davidsen T.M."/>
            <person name="Wayne K.J."/>
            <person name="Tettelin H."/>
            <person name="Glass J.I."/>
            <person name="Rusch D."/>
            <person name="Podicherti R."/>
            <person name="Tsui H.-C.T."/>
            <person name="Winkler M.E."/>
        </authorList>
    </citation>
    <scope>NUCLEOTIDE SEQUENCE</scope>
</reference>
<sequence>MDQQVRKTAMRMISYGVYILTS</sequence>
<accession>A0A382YNV8</accession>
<organism evidence="1">
    <name type="scientific">marine metagenome</name>
    <dbReference type="NCBI Taxonomy" id="408172"/>
    <lineage>
        <taxon>unclassified sequences</taxon>
        <taxon>metagenomes</taxon>
        <taxon>ecological metagenomes</taxon>
    </lineage>
</organism>